<gene>
    <name evidence="6" type="ORF">CXF42_03005</name>
    <name evidence="5" type="ORF">CXF48_04325</name>
</gene>
<dbReference type="SMART" id="SM00079">
    <property type="entry name" value="PBPe"/>
    <property type="match status" value="1"/>
</dbReference>
<proteinExistence type="predicted"/>
<feature type="signal peptide" evidence="2">
    <location>
        <begin position="1"/>
        <end position="38"/>
    </location>
</feature>
<feature type="domain" description="Ionotropic glutamate receptor C-terminal" evidence="4">
    <location>
        <begin position="76"/>
        <end position="301"/>
    </location>
</feature>
<dbReference type="Pfam" id="PF00497">
    <property type="entry name" value="SBP_bac_3"/>
    <property type="match status" value="1"/>
</dbReference>
<dbReference type="PANTHER" id="PTHR35936">
    <property type="entry name" value="MEMBRANE-BOUND LYTIC MUREIN TRANSGLYCOSYLASE F"/>
    <property type="match status" value="1"/>
</dbReference>
<dbReference type="Proteomes" id="UP000278422">
    <property type="component" value="Unassembled WGS sequence"/>
</dbReference>
<evidence type="ECO:0000313" key="6">
    <source>
        <dbReference type="EMBL" id="RRQ05049.1"/>
    </source>
</evidence>
<dbReference type="RefSeq" id="WP_083825968.1">
    <property type="nucleotide sequence ID" value="NZ_CP066067.1"/>
</dbReference>
<protein>
    <submittedName>
        <fullName evidence="5">ABC transporter substrate-binding protein</fullName>
    </submittedName>
</protein>
<dbReference type="GO" id="GO:0016020">
    <property type="term" value="C:membrane"/>
    <property type="evidence" value="ECO:0007669"/>
    <property type="project" value="InterPro"/>
</dbReference>
<accession>A0A3R8QT33</accession>
<sequence>MLSPHPLRRRPRRPRRARRAWRRPVAAVVALATAVGLAACVTNREEGNPAGWTEILPATDPALAALVPPDIAARGRITASTNPPFAPNEFKDSDGRIIGYEIDLIRAAASLLGLDVDIRQQDFNLILPSITGGTVDVGTSGFTDTPERRTSFDFVDYYTSGIAWASRPGVTVDPADACGATVAVQQGTYSDTDDVRVKSDACEAAGRPAIRKLVYDTSDGAAIAALLGRADAVSADAPVVDYAVARSDGKLERRGDVFDTAPYGWAVAKDSPLGPALAAALQTLVDSGDYRRILAPWGLTDGALDRVTVNAEPFTAPRKAGT</sequence>
<evidence type="ECO:0000259" key="3">
    <source>
        <dbReference type="SMART" id="SM00062"/>
    </source>
</evidence>
<dbReference type="EMBL" id="PQNQ01000005">
    <property type="protein sequence ID" value="RRQ05049.1"/>
    <property type="molecule type" value="Genomic_DNA"/>
</dbReference>
<feature type="chain" id="PRO_5038235995" evidence="2">
    <location>
        <begin position="39"/>
        <end position="322"/>
    </location>
</feature>
<evidence type="ECO:0000259" key="4">
    <source>
        <dbReference type="SMART" id="SM00079"/>
    </source>
</evidence>
<reference evidence="7 8" key="1">
    <citation type="submission" date="2018-01" db="EMBL/GenBank/DDBJ databases">
        <title>Twenty Corynebacterium bovis Genomes.</title>
        <authorList>
            <person name="Gulvik C.A."/>
        </authorList>
    </citation>
    <scope>NUCLEOTIDE SEQUENCE [LARGE SCALE GENOMIC DNA]</scope>
    <source>
        <strain evidence="6 8">16-2004</strain>
        <strain evidence="5 7">F6900</strain>
    </source>
</reference>
<dbReference type="PANTHER" id="PTHR35936:SF17">
    <property type="entry name" value="ARGININE-BINDING EXTRACELLULAR PROTEIN ARTP"/>
    <property type="match status" value="1"/>
</dbReference>
<dbReference type="SMART" id="SM00062">
    <property type="entry name" value="PBPb"/>
    <property type="match status" value="1"/>
</dbReference>
<keyword evidence="8" id="KW-1185">Reference proteome</keyword>
<dbReference type="AlphaFoldDB" id="A0A3R8QT33"/>
<dbReference type="GO" id="GO:0015276">
    <property type="term" value="F:ligand-gated monoatomic ion channel activity"/>
    <property type="evidence" value="ECO:0007669"/>
    <property type="project" value="InterPro"/>
</dbReference>
<organism evidence="5 7">
    <name type="scientific">Corynebacterium bovis</name>
    <dbReference type="NCBI Taxonomy" id="36808"/>
    <lineage>
        <taxon>Bacteria</taxon>
        <taxon>Bacillati</taxon>
        <taxon>Actinomycetota</taxon>
        <taxon>Actinomycetes</taxon>
        <taxon>Mycobacteriales</taxon>
        <taxon>Corynebacteriaceae</taxon>
        <taxon>Corynebacterium</taxon>
    </lineage>
</organism>
<evidence type="ECO:0000256" key="2">
    <source>
        <dbReference type="SAM" id="SignalP"/>
    </source>
</evidence>
<dbReference type="SUPFAM" id="SSF53850">
    <property type="entry name" value="Periplasmic binding protein-like II"/>
    <property type="match status" value="1"/>
</dbReference>
<dbReference type="Proteomes" id="UP000276526">
    <property type="component" value="Unassembled WGS sequence"/>
</dbReference>
<dbReference type="InterPro" id="IPR001638">
    <property type="entry name" value="Solute-binding_3/MltF_N"/>
</dbReference>
<evidence type="ECO:0000313" key="7">
    <source>
        <dbReference type="Proteomes" id="UP000276526"/>
    </source>
</evidence>
<dbReference type="CDD" id="cd01004">
    <property type="entry name" value="PBP2_MidA_like"/>
    <property type="match status" value="1"/>
</dbReference>
<dbReference type="Gene3D" id="3.40.190.10">
    <property type="entry name" value="Periplasmic binding protein-like II"/>
    <property type="match status" value="2"/>
</dbReference>
<dbReference type="EMBL" id="PQNK01000005">
    <property type="protein sequence ID" value="RRO87064.1"/>
    <property type="molecule type" value="Genomic_DNA"/>
</dbReference>
<feature type="domain" description="Solute-binding protein family 3/N-terminal" evidence="3">
    <location>
        <begin position="76"/>
        <end position="301"/>
    </location>
</feature>
<dbReference type="OrthoDB" id="9762169at2"/>
<comment type="caution">
    <text evidence="5">The sequence shown here is derived from an EMBL/GenBank/DDBJ whole genome shotgun (WGS) entry which is preliminary data.</text>
</comment>
<evidence type="ECO:0000313" key="5">
    <source>
        <dbReference type="EMBL" id="RRO87064.1"/>
    </source>
</evidence>
<keyword evidence="1 2" id="KW-0732">Signal</keyword>
<name>A0A3R8QT33_9CORY</name>
<evidence type="ECO:0000256" key="1">
    <source>
        <dbReference type="ARBA" id="ARBA00022729"/>
    </source>
</evidence>
<evidence type="ECO:0000313" key="8">
    <source>
        <dbReference type="Proteomes" id="UP000278422"/>
    </source>
</evidence>
<dbReference type="InterPro" id="IPR001320">
    <property type="entry name" value="Iontro_rcpt_C"/>
</dbReference>